<protein>
    <recommendedName>
        <fullName evidence="2">DUF7932 domain-containing protein</fullName>
    </recommendedName>
</protein>
<feature type="region of interest" description="Disordered" evidence="1">
    <location>
        <begin position="39"/>
        <end position="83"/>
    </location>
</feature>
<gene>
    <name evidence="3" type="ORF">KQP761_LOCUS2751</name>
    <name evidence="4" type="ORF">MBJ925_LOCUS28565</name>
    <name evidence="5" type="ORF">SMN809_LOCUS4770</name>
</gene>
<dbReference type="OrthoDB" id="10025335at2759"/>
<dbReference type="EMBL" id="CAJNRE010015264">
    <property type="protein sequence ID" value="CAF2135733.1"/>
    <property type="molecule type" value="Genomic_DNA"/>
</dbReference>
<comment type="caution">
    <text evidence="3">The sequence shown here is derived from an EMBL/GenBank/DDBJ whole genome shotgun (WGS) entry which is preliminary data.</text>
</comment>
<evidence type="ECO:0000313" key="6">
    <source>
        <dbReference type="Proteomes" id="UP000663834"/>
    </source>
</evidence>
<dbReference type="AlphaFoldDB" id="A0A815APD0"/>
<evidence type="ECO:0000313" key="5">
    <source>
        <dbReference type="EMBL" id="CAF3865229.1"/>
    </source>
</evidence>
<dbReference type="Proteomes" id="UP000663824">
    <property type="component" value="Unassembled WGS sequence"/>
</dbReference>
<feature type="compositionally biased region" description="Gly residues" evidence="1">
    <location>
        <begin position="242"/>
        <end position="265"/>
    </location>
</feature>
<reference evidence="3" key="1">
    <citation type="submission" date="2021-02" db="EMBL/GenBank/DDBJ databases">
        <authorList>
            <person name="Nowell W R."/>
        </authorList>
    </citation>
    <scope>NUCLEOTIDE SEQUENCE</scope>
</reference>
<evidence type="ECO:0000259" key="2">
    <source>
        <dbReference type="Pfam" id="PF25560"/>
    </source>
</evidence>
<dbReference type="Pfam" id="PF25560">
    <property type="entry name" value="DUF7932"/>
    <property type="match status" value="1"/>
</dbReference>
<evidence type="ECO:0000256" key="1">
    <source>
        <dbReference type="SAM" id="MobiDB-lite"/>
    </source>
</evidence>
<name>A0A815APD0_9BILA</name>
<dbReference type="EMBL" id="CAJNOW010000168">
    <property type="protein sequence ID" value="CAF1260135.1"/>
    <property type="molecule type" value="Genomic_DNA"/>
</dbReference>
<evidence type="ECO:0000313" key="4">
    <source>
        <dbReference type="EMBL" id="CAF2135733.1"/>
    </source>
</evidence>
<dbReference type="EMBL" id="CAJOBI010001137">
    <property type="protein sequence ID" value="CAF3865229.1"/>
    <property type="molecule type" value="Genomic_DNA"/>
</dbReference>
<feature type="region of interest" description="Disordered" evidence="1">
    <location>
        <begin position="182"/>
        <end position="266"/>
    </location>
</feature>
<dbReference type="PANTHER" id="PTHR24637">
    <property type="entry name" value="COLLAGEN"/>
    <property type="match status" value="1"/>
</dbReference>
<dbReference type="Proteomes" id="UP000676336">
    <property type="component" value="Unassembled WGS sequence"/>
</dbReference>
<sequence length="1078" mass="117898">MSIVRAVRVPILAFDANSVSLRSARKSIEQVISISDLSGSNGKAGANGKHGTPGRDGSFGDNGQDGHDGTDGSDGGPGEHGMDSKNALILLHGTLEDFNIQVKIVRTLNFPSTYGSHVDWDNIIYVRKVNYNFPLAKSQGIVLIEAIGGDGGNGGQGGDGGNGGAGGKGGIGHDGLSGFNAYSLGAPGRHGKNGGDKGNGGAGGSGSRRHDGSSGFNAYSFRAPGRDGGDEGNIENGDDGGDGGNGGNGGNGGDGGKGGNAGKGGHIQIISADPQLFTLIEIDCQAGRKGNGGAAGKGGCFGSGGSGGLGGCGGWGWNAEPIGLPGKDGKYGSCGVNGHPGSDGSDGCAASDGSVEYVVIDANNHILRIGPDKYHTSVVGYTITDDNEDGIYEPNSNFFVTNVKWINNGAMILPAGAILSFRSTEYISTDANHGILLQGASVGTILHSSNRFKCHMNSMRAISLNQPYIQHVQLTSQIHLLNRMFSGSEVSTNLICQYPIQIKEIKFPFVLCPNELAIATVTFTNLSTGVYGTCPSARSLGSVKCRFSAHSCIQVVPASRNEAYVYHNGIYEINQILPNSTKQIRFAIISSANTQNWYYDNLFWNMDLLLRDTVIEKHQNNIRIVPKFVPSEHTDILLITDSLFTRTEFLEYQDLFRLFNFSSRYWDMQKYGPLNNSEPIWLHTANIIIFIYSNPKSKFNMIPSHLLLKHMNSSDYAGFICIGNCEIDELDFAIFDYNNLSCGNTNDENKSEKINHRWSSIGFGQPDDDRLRKKANKKRVKIQEQYGHEFLYQVVYDNTIRTVSQCCWATAYEKTYVLQSKLNARFGNRLILVNSCMPFKMEAPFKAKTNSKSQSSKITQNVIDLNSNFGRLLCALLCCQGLERSFAMLSQNNDLTKFTFVKDSHQLNFSQILASLAMSTIEREYDRGVLEFPLSKQIVQQIFKVITRENITKNDSRKTTWDDILYLLIQSLSGYIKSKSSCSFPRHNWKNKRKQRHQLIEILNDLRSLSNYEIGSNKNVNEEVEVLQLQKLANLTFPITDKRDNCVRSVAEIQAWNEEQQMNKARSLIEEQLCVEIF</sequence>
<accession>A0A815APD0</accession>
<feature type="compositionally biased region" description="Gly residues" evidence="1">
    <location>
        <begin position="196"/>
        <end position="206"/>
    </location>
</feature>
<evidence type="ECO:0000313" key="3">
    <source>
        <dbReference type="EMBL" id="CAF1260135.1"/>
    </source>
</evidence>
<dbReference type="InterPro" id="IPR057692">
    <property type="entry name" value="DUF7932"/>
</dbReference>
<feature type="domain" description="DUF7932" evidence="2">
    <location>
        <begin position="376"/>
        <end position="498"/>
    </location>
</feature>
<organism evidence="3 6">
    <name type="scientific">Rotaria magnacalcarata</name>
    <dbReference type="NCBI Taxonomy" id="392030"/>
    <lineage>
        <taxon>Eukaryota</taxon>
        <taxon>Metazoa</taxon>
        <taxon>Spiralia</taxon>
        <taxon>Gnathifera</taxon>
        <taxon>Rotifera</taxon>
        <taxon>Eurotatoria</taxon>
        <taxon>Bdelloidea</taxon>
        <taxon>Philodinida</taxon>
        <taxon>Philodinidae</taxon>
        <taxon>Rotaria</taxon>
    </lineage>
</organism>
<dbReference type="Proteomes" id="UP000663834">
    <property type="component" value="Unassembled WGS sequence"/>
</dbReference>
<feature type="compositionally biased region" description="Acidic residues" evidence="1">
    <location>
        <begin position="230"/>
        <end position="241"/>
    </location>
</feature>
<proteinExistence type="predicted"/>